<gene>
    <name evidence="1" type="ORF">HDF23_003636</name>
</gene>
<dbReference type="Proteomes" id="UP000541583">
    <property type="component" value="Unassembled WGS sequence"/>
</dbReference>
<organism evidence="1 2">
    <name type="scientific">Mucilaginibacter lappiensis</name>
    <dbReference type="NCBI Taxonomy" id="354630"/>
    <lineage>
        <taxon>Bacteria</taxon>
        <taxon>Pseudomonadati</taxon>
        <taxon>Bacteroidota</taxon>
        <taxon>Sphingobacteriia</taxon>
        <taxon>Sphingobacteriales</taxon>
        <taxon>Sphingobacteriaceae</taxon>
        <taxon>Mucilaginibacter</taxon>
    </lineage>
</organism>
<comment type="caution">
    <text evidence="1">The sequence shown here is derived from an EMBL/GenBank/DDBJ whole genome shotgun (WGS) entry which is preliminary data.</text>
</comment>
<protein>
    <submittedName>
        <fullName evidence="1">GR25 family glycosyltransferase involved in LPS biosynthesis</fullName>
    </submittedName>
</protein>
<sequence>MSPNTKKCLKTKEMVNNEIKTISAYIINLKSRVDRKEHILKEFAGRPEFTAHVVEACQHKIGAVGLWNTIRHIVQNLVNEDDEYVLICEDDHQFTASYSKELLFNSIASAQNRNADILLGGISWFKGIVQIEDPLFWVKSFNGTQFLIIFRKLFTSLLAADFNDNDTADFKISILAESQFFIHPFISVQKDFGYSDATPNNNQEGHVGELFATSSEWIQNLKSVGFYYENINRQIEDESDEDVYHNLIIPTYVINLPERTDRLEHIKKQFKGKPEFNVTIVEACNHKIGSVGLWQSIRKIINLAMENDDDVIIICEDDHEFTEYYFKEYLMKNIIEAHLQGINYLSGGSSYTDNEILIADNRFWVSNCLATQFIILYKSFFQQIIDEPFDDGVIVDRLLSEMTSKKMVLYPFISRQHDFGYSDVTTIHNENKNLVNRLFEESDKKLNAIYIMHQKYNSVDI</sequence>
<name>A0ABR6PMB7_9SPHI</name>
<evidence type="ECO:0000313" key="1">
    <source>
        <dbReference type="EMBL" id="MBB6110875.1"/>
    </source>
</evidence>
<proteinExistence type="predicted"/>
<evidence type="ECO:0000313" key="2">
    <source>
        <dbReference type="Proteomes" id="UP000541583"/>
    </source>
</evidence>
<accession>A0ABR6PMB7</accession>
<keyword evidence="2" id="KW-1185">Reference proteome</keyword>
<dbReference type="EMBL" id="JACHCB010000009">
    <property type="protein sequence ID" value="MBB6110875.1"/>
    <property type="molecule type" value="Genomic_DNA"/>
</dbReference>
<dbReference type="RefSeq" id="WP_217696271.1">
    <property type="nucleotide sequence ID" value="NZ_FTMG01000009.1"/>
</dbReference>
<reference evidence="1 2" key="1">
    <citation type="submission" date="2020-08" db="EMBL/GenBank/DDBJ databases">
        <title>Genomic Encyclopedia of Type Strains, Phase IV (KMG-V): Genome sequencing to study the core and pangenomes of soil and plant-associated prokaryotes.</title>
        <authorList>
            <person name="Whitman W."/>
        </authorList>
    </citation>
    <scope>NUCLEOTIDE SEQUENCE [LARGE SCALE GENOMIC DNA]</scope>
    <source>
        <strain evidence="1 2">ANJLi2</strain>
    </source>
</reference>